<proteinExistence type="predicted"/>
<dbReference type="RefSeq" id="WP_072936520.1">
    <property type="nucleotide sequence ID" value="NZ_FQUG01000015.1"/>
</dbReference>
<dbReference type="PANTHER" id="PTHR43309:SF5">
    <property type="entry name" value="5-OXOPROLINASE SUBUNIT C"/>
    <property type="match status" value="1"/>
</dbReference>
<dbReference type="GO" id="GO:0005524">
    <property type="term" value="F:ATP binding"/>
    <property type="evidence" value="ECO:0007669"/>
    <property type="project" value="UniProtKB-KW"/>
</dbReference>
<reference evidence="5 6" key="1">
    <citation type="submission" date="2016-11" db="EMBL/GenBank/DDBJ databases">
        <authorList>
            <person name="Jaros S."/>
            <person name="Januszkiewicz K."/>
            <person name="Wedrychowicz H."/>
        </authorList>
    </citation>
    <scope>NUCLEOTIDE SEQUENCE [LARGE SCALE GENOMIC DNA]</scope>
    <source>
        <strain evidence="5 6">DSM 10502</strain>
    </source>
</reference>
<dbReference type="SMART" id="SM00797">
    <property type="entry name" value="AHS2"/>
    <property type="match status" value="1"/>
</dbReference>
<dbReference type="PANTHER" id="PTHR43309">
    <property type="entry name" value="5-OXOPROLINASE SUBUNIT C"/>
    <property type="match status" value="1"/>
</dbReference>
<evidence type="ECO:0000256" key="1">
    <source>
        <dbReference type="ARBA" id="ARBA00022741"/>
    </source>
</evidence>
<evidence type="ECO:0000259" key="4">
    <source>
        <dbReference type="SMART" id="SM00797"/>
    </source>
</evidence>
<dbReference type="InterPro" id="IPR029000">
    <property type="entry name" value="Cyclophilin-like_dom_sf"/>
</dbReference>
<dbReference type="InterPro" id="IPR052708">
    <property type="entry name" value="PxpC"/>
</dbReference>
<dbReference type="Pfam" id="PF02626">
    <property type="entry name" value="CT_A_B"/>
    <property type="match status" value="1"/>
</dbReference>
<dbReference type="AlphaFoldDB" id="A0A1M5AWM2"/>
<dbReference type="SUPFAM" id="SSF50891">
    <property type="entry name" value="Cyclophilin-like"/>
    <property type="match status" value="1"/>
</dbReference>
<accession>A0A1M5AWM2</accession>
<keyword evidence="6" id="KW-1185">Reference proteome</keyword>
<organism evidence="5 6">
    <name type="scientific">Schwartzia succinivorans DSM 10502</name>
    <dbReference type="NCBI Taxonomy" id="1123243"/>
    <lineage>
        <taxon>Bacteria</taxon>
        <taxon>Bacillati</taxon>
        <taxon>Bacillota</taxon>
        <taxon>Negativicutes</taxon>
        <taxon>Selenomonadales</taxon>
        <taxon>Selenomonadaceae</taxon>
        <taxon>Schwartzia</taxon>
    </lineage>
</organism>
<feature type="domain" description="Carboxyltransferase" evidence="4">
    <location>
        <begin position="24"/>
        <end position="307"/>
    </location>
</feature>
<keyword evidence="3" id="KW-0067">ATP-binding</keyword>
<dbReference type="OrthoDB" id="9782422at2"/>
<dbReference type="GO" id="GO:0016787">
    <property type="term" value="F:hydrolase activity"/>
    <property type="evidence" value="ECO:0007669"/>
    <property type="project" value="UniProtKB-KW"/>
</dbReference>
<dbReference type="Proteomes" id="UP000184404">
    <property type="component" value="Unassembled WGS sequence"/>
</dbReference>
<dbReference type="NCBIfam" id="TIGR00724">
    <property type="entry name" value="urea_amlyse_rel"/>
    <property type="match status" value="1"/>
</dbReference>
<sequence length="316" mass="33990">MSIRILSPGGLTTIQDRGRFGYQSSGIRPCGVMDTDAYEAAVELAGGGAAVLEMTMLGVSLEFQSRMIFALTGADMKATLDDIPVPRYKRVGACPGQVLKIGAAMSGCRGYLAFYGGIQVPEVMGSRSTDMKCHIGGLEGRPLKKDDILEVIEPDEKTFSKLLAEGKELEPVTYTSNIKVRVIPGPQDDAFTEKGWHDFLNSDYEITPDSDRMGLRLAGLTIESKSGTDIVSDGIVFGSIQVTAAGNPIVLMADHQTTGGYAKIATVLSLDLPKLAQARPGDKVRFEKITAEEAQTLHRPPSFTERLLQGLKSIFG</sequence>
<dbReference type="EMBL" id="FQUG01000015">
    <property type="protein sequence ID" value="SHF34332.1"/>
    <property type="molecule type" value="Genomic_DNA"/>
</dbReference>
<protein>
    <submittedName>
        <fullName evidence="5">Biotin-dependent carboxylase uncharacterized domain-containing protein</fullName>
    </submittedName>
</protein>
<keyword evidence="1" id="KW-0547">Nucleotide-binding</keyword>
<dbReference type="Gene3D" id="2.40.100.10">
    <property type="entry name" value="Cyclophilin-like"/>
    <property type="match status" value="1"/>
</dbReference>
<dbReference type="InterPro" id="IPR003778">
    <property type="entry name" value="CT_A_B"/>
</dbReference>
<gene>
    <name evidence="5" type="ORF">SAMN02745190_02434</name>
</gene>
<evidence type="ECO:0000313" key="6">
    <source>
        <dbReference type="Proteomes" id="UP000184404"/>
    </source>
</evidence>
<name>A0A1M5AWM2_9FIRM</name>
<evidence type="ECO:0000256" key="3">
    <source>
        <dbReference type="ARBA" id="ARBA00022840"/>
    </source>
</evidence>
<evidence type="ECO:0000256" key="2">
    <source>
        <dbReference type="ARBA" id="ARBA00022801"/>
    </source>
</evidence>
<evidence type="ECO:0000313" key="5">
    <source>
        <dbReference type="EMBL" id="SHF34332.1"/>
    </source>
</evidence>
<keyword evidence="2" id="KW-0378">Hydrolase</keyword>
<dbReference type="STRING" id="1123243.SAMN02745190_02434"/>